<sequence>MKIAFFILVALHGAIHLLGFVKGLGIKEVKELTLPISKSMGITWLLAAILLITYGILYLIHSKYAWLVGLLGVVISQILIIIFWKDAKFGTFPNLLILLISLIAWGQWHFQSKVDQETQHLLRGIHDQEHQNLQENDLSELPTPVKKWLHNSGAVGRPLVQVGEVMQKAEMRMKPDQKNWMQASAKQYTRMDLPAFIWTVDVEMNPFLNFQGRDKFENGKGRMLIKLNSLVNIVNESGEKLDEGSLQRYLGEMVWFPSLALSPFISWEMIDENTAKASMEFQGTSGSGTFYFNDQGDVVRFSALRYMDNNEEAERKEWIMDISDYQVFEGIKVPSKMTATWRLDEGDWTWLKLEVTDLKFNRRN</sequence>
<dbReference type="STRING" id="226505.SAMN05444394_0264"/>
<keyword evidence="3" id="KW-1185">Reference proteome</keyword>
<evidence type="ECO:0000313" key="2">
    <source>
        <dbReference type="EMBL" id="SIN66047.1"/>
    </source>
</evidence>
<protein>
    <submittedName>
        <fullName evidence="2">Uncharacterized protein</fullName>
    </submittedName>
</protein>
<keyword evidence="1" id="KW-0472">Membrane</keyword>
<proteinExistence type="predicted"/>
<feature type="transmembrane region" description="Helical" evidence="1">
    <location>
        <begin position="39"/>
        <end position="57"/>
    </location>
</feature>
<dbReference type="Proteomes" id="UP000185221">
    <property type="component" value="Unassembled WGS sequence"/>
</dbReference>
<gene>
    <name evidence="2" type="ORF">SAMN05444394_0264</name>
</gene>
<dbReference type="OrthoDB" id="9786534at2"/>
<feature type="transmembrane region" description="Helical" evidence="1">
    <location>
        <begin position="64"/>
        <end position="84"/>
    </location>
</feature>
<keyword evidence="1" id="KW-1133">Transmembrane helix</keyword>
<dbReference type="InterPro" id="IPR046674">
    <property type="entry name" value="DUF6544"/>
</dbReference>
<feature type="transmembrane region" description="Helical" evidence="1">
    <location>
        <begin position="90"/>
        <end position="110"/>
    </location>
</feature>
<organism evidence="2 3">
    <name type="scientific">Algoriphagus halophilus</name>
    <dbReference type="NCBI Taxonomy" id="226505"/>
    <lineage>
        <taxon>Bacteria</taxon>
        <taxon>Pseudomonadati</taxon>
        <taxon>Bacteroidota</taxon>
        <taxon>Cytophagia</taxon>
        <taxon>Cytophagales</taxon>
        <taxon>Cyclobacteriaceae</taxon>
        <taxon>Algoriphagus</taxon>
    </lineage>
</organism>
<evidence type="ECO:0000313" key="3">
    <source>
        <dbReference type="Proteomes" id="UP000185221"/>
    </source>
</evidence>
<dbReference type="RefSeq" id="WP_074223042.1">
    <property type="nucleotide sequence ID" value="NZ_FSRC01000001.1"/>
</dbReference>
<dbReference type="Pfam" id="PF20181">
    <property type="entry name" value="DUF6544"/>
    <property type="match status" value="1"/>
</dbReference>
<evidence type="ECO:0000256" key="1">
    <source>
        <dbReference type="SAM" id="Phobius"/>
    </source>
</evidence>
<accession>A0A1N6D5R0</accession>
<dbReference type="AlphaFoldDB" id="A0A1N6D5R0"/>
<dbReference type="EMBL" id="FSRC01000001">
    <property type="protein sequence ID" value="SIN66047.1"/>
    <property type="molecule type" value="Genomic_DNA"/>
</dbReference>
<name>A0A1N6D5R0_9BACT</name>
<keyword evidence="1" id="KW-0812">Transmembrane</keyword>
<reference evidence="3" key="1">
    <citation type="submission" date="2016-11" db="EMBL/GenBank/DDBJ databases">
        <authorList>
            <person name="Varghese N."/>
            <person name="Submissions S."/>
        </authorList>
    </citation>
    <scope>NUCLEOTIDE SEQUENCE [LARGE SCALE GENOMIC DNA]</scope>
    <source>
        <strain evidence="3">DSM 15292</strain>
    </source>
</reference>